<dbReference type="NCBIfam" id="TIGR00250">
    <property type="entry name" value="RNAse_H_YqgF"/>
    <property type="match status" value="1"/>
</dbReference>
<reference evidence="8" key="1">
    <citation type="journal article" date="2013" name="Genome Announc.">
        <title>First genome sequence of a syntrophic acetate-oxidizing bacterium, Tepidanaerobacter acetatoxydans strain Re1.</title>
        <authorList>
            <person name="Manzoor S."/>
            <person name="Bongcam-Rudloff E."/>
            <person name="Schnurer A."/>
            <person name="Muller B."/>
        </authorList>
    </citation>
    <scope>NUCLEOTIDE SEQUENCE [LARGE SCALE GENOMIC DNA]</scope>
    <source>
        <strain evidence="8">Re1</strain>
    </source>
</reference>
<dbReference type="eggNOG" id="COG0816">
    <property type="taxonomic scope" value="Bacteria"/>
</dbReference>
<dbReference type="InterPro" id="IPR005227">
    <property type="entry name" value="YqgF"/>
</dbReference>
<dbReference type="PATRIC" id="fig|1209989.3.peg.1751"/>
<gene>
    <name evidence="7" type="primary">yrrK</name>
    <name evidence="7" type="ordered locus">TEPIRE1_1541</name>
</gene>
<dbReference type="OrthoDB" id="9796140at2"/>
<accession>L0S343</accession>
<keyword evidence="4 5" id="KW-0378">Hydrolase</keyword>
<comment type="function">
    <text evidence="5">Could be a nuclease involved in processing of the 5'-end of pre-16S rRNA.</text>
</comment>
<dbReference type="Proteomes" id="UP000010802">
    <property type="component" value="Chromosome"/>
</dbReference>
<dbReference type="CDD" id="cd16964">
    <property type="entry name" value="YqgF"/>
    <property type="match status" value="1"/>
</dbReference>
<dbReference type="SUPFAM" id="SSF53098">
    <property type="entry name" value="Ribonuclease H-like"/>
    <property type="match status" value="1"/>
</dbReference>
<dbReference type="GO" id="GO:0016788">
    <property type="term" value="F:hydrolase activity, acting on ester bonds"/>
    <property type="evidence" value="ECO:0007669"/>
    <property type="project" value="UniProtKB-UniRule"/>
</dbReference>
<dbReference type="PANTHER" id="PTHR33317:SF4">
    <property type="entry name" value="POLYNUCLEOTIDYL TRANSFERASE, RIBONUCLEASE H-LIKE SUPERFAMILY PROTEIN"/>
    <property type="match status" value="1"/>
</dbReference>
<evidence type="ECO:0000256" key="5">
    <source>
        <dbReference type="HAMAP-Rule" id="MF_00651"/>
    </source>
</evidence>
<dbReference type="GO" id="GO:0004518">
    <property type="term" value="F:nuclease activity"/>
    <property type="evidence" value="ECO:0007669"/>
    <property type="project" value="UniProtKB-KW"/>
</dbReference>
<sequence length="143" mass="15861">MRILGLDVGEKRVGVAISDELGLTAQGIDVIERKNDGKNKDIDRICRIISDYNVTKVIVGLPKNMNGTLGPSSEAVENYTKKLQKAISIDLEFWDERLTTAAAERILIEADVSRQKRKGVIDKLAAVLILQSYLDSKYGVDTR</sequence>
<keyword evidence="2 5" id="KW-0690">Ribosome biogenesis</keyword>
<keyword evidence="1 5" id="KW-0963">Cytoplasm</keyword>
<organism evidence="7 8">
    <name type="scientific">Tepidanaerobacter acetatoxydans (strain DSM 21804 / JCM 16047 / Re1)</name>
    <dbReference type="NCBI Taxonomy" id="1209989"/>
    <lineage>
        <taxon>Bacteria</taxon>
        <taxon>Bacillati</taxon>
        <taxon>Bacillota</taxon>
        <taxon>Clostridia</taxon>
        <taxon>Thermosediminibacterales</taxon>
        <taxon>Tepidanaerobacteraceae</taxon>
        <taxon>Tepidanaerobacter</taxon>
    </lineage>
</organism>
<feature type="domain" description="YqgF/RNase H-like" evidence="6">
    <location>
        <begin position="1"/>
        <end position="103"/>
    </location>
</feature>
<dbReference type="SMART" id="SM00732">
    <property type="entry name" value="YqgFc"/>
    <property type="match status" value="1"/>
</dbReference>
<dbReference type="STRING" id="1209989.TepRe1_1429"/>
<dbReference type="KEGG" id="tep:TepRe1_1429"/>
<protein>
    <recommendedName>
        <fullName evidence="5">Putative pre-16S rRNA nuclease</fullName>
        <ecNumber evidence="5">3.1.-.-</ecNumber>
    </recommendedName>
</protein>
<evidence type="ECO:0000256" key="2">
    <source>
        <dbReference type="ARBA" id="ARBA00022517"/>
    </source>
</evidence>
<keyword evidence="3 5" id="KW-0540">Nuclease</keyword>
<dbReference type="Gene3D" id="3.30.420.140">
    <property type="entry name" value="YqgF/RNase H-like domain"/>
    <property type="match status" value="1"/>
</dbReference>
<dbReference type="EC" id="3.1.-.-" evidence="5"/>
<proteinExistence type="inferred from homology"/>
<dbReference type="InterPro" id="IPR012337">
    <property type="entry name" value="RNaseH-like_sf"/>
</dbReference>
<dbReference type="KEGG" id="tae:TepiRe1_1541"/>
<accession>F4LVI9</accession>
<dbReference type="InterPro" id="IPR006641">
    <property type="entry name" value="YqgF/RNaseH-like_dom"/>
</dbReference>
<dbReference type="EMBL" id="HF563609">
    <property type="protein sequence ID" value="CCP26298.1"/>
    <property type="molecule type" value="Genomic_DNA"/>
</dbReference>
<dbReference type="HAMAP" id="MF_00651">
    <property type="entry name" value="Nuclease_YqgF"/>
    <property type="match status" value="1"/>
</dbReference>
<keyword evidence="8" id="KW-1185">Reference proteome</keyword>
<dbReference type="Pfam" id="PF03652">
    <property type="entry name" value="RuvX"/>
    <property type="match status" value="1"/>
</dbReference>
<comment type="similarity">
    <text evidence="5">Belongs to the YqgF HJR family.</text>
</comment>
<name>F4LVI9_TEPAE</name>
<evidence type="ECO:0000313" key="7">
    <source>
        <dbReference type="EMBL" id="CCP26298.1"/>
    </source>
</evidence>
<dbReference type="GO" id="GO:0005829">
    <property type="term" value="C:cytosol"/>
    <property type="evidence" value="ECO:0007669"/>
    <property type="project" value="TreeGrafter"/>
</dbReference>
<dbReference type="PANTHER" id="PTHR33317">
    <property type="entry name" value="POLYNUCLEOTIDYL TRANSFERASE, RIBONUCLEASE H-LIKE SUPERFAMILY PROTEIN"/>
    <property type="match status" value="1"/>
</dbReference>
<dbReference type="RefSeq" id="WP_013778498.1">
    <property type="nucleotide sequence ID" value="NC_015519.1"/>
</dbReference>
<evidence type="ECO:0000256" key="4">
    <source>
        <dbReference type="ARBA" id="ARBA00022801"/>
    </source>
</evidence>
<evidence type="ECO:0000256" key="1">
    <source>
        <dbReference type="ARBA" id="ARBA00022490"/>
    </source>
</evidence>
<evidence type="ECO:0000256" key="3">
    <source>
        <dbReference type="ARBA" id="ARBA00022722"/>
    </source>
</evidence>
<dbReference type="HOGENOM" id="CLU_098240_2_0_9"/>
<dbReference type="GO" id="GO:0000967">
    <property type="term" value="P:rRNA 5'-end processing"/>
    <property type="evidence" value="ECO:0007669"/>
    <property type="project" value="UniProtKB-UniRule"/>
</dbReference>
<comment type="subcellular location">
    <subcellularLocation>
        <location evidence="5">Cytoplasm</location>
    </subcellularLocation>
</comment>
<evidence type="ECO:0000259" key="6">
    <source>
        <dbReference type="SMART" id="SM00732"/>
    </source>
</evidence>
<evidence type="ECO:0000313" key="8">
    <source>
        <dbReference type="Proteomes" id="UP000010802"/>
    </source>
</evidence>
<dbReference type="InterPro" id="IPR037027">
    <property type="entry name" value="YqgF/RNaseH-like_dom_sf"/>
</dbReference>
<dbReference type="AlphaFoldDB" id="F4LVI9"/>